<keyword evidence="6 9" id="KW-1133">Transmembrane helix</keyword>
<feature type="domain" description="Glycosyltransferase RgtA/B/C/D-like" evidence="10">
    <location>
        <begin position="157"/>
        <end position="288"/>
    </location>
</feature>
<keyword evidence="5 9" id="KW-0812">Transmembrane</keyword>
<evidence type="ECO:0000256" key="4">
    <source>
        <dbReference type="ARBA" id="ARBA00022679"/>
    </source>
</evidence>
<dbReference type="EMBL" id="CP114413">
    <property type="protein sequence ID" value="WAZ25191.1"/>
    <property type="molecule type" value="Genomic_DNA"/>
</dbReference>
<dbReference type="Pfam" id="PF13231">
    <property type="entry name" value="PMT_2"/>
    <property type="match status" value="1"/>
</dbReference>
<dbReference type="Proteomes" id="UP001164439">
    <property type="component" value="Chromosome"/>
</dbReference>
<feature type="transmembrane region" description="Helical" evidence="9">
    <location>
        <begin position="387"/>
        <end position="407"/>
    </location>
</feature>
<dbReference type="InterPro" id="IPR050297">
    <property type="entry name" value="LipidA_mod_glycosyltrf_83"/>
</dbReference>
<evidence type="ECO:0000256" key="2">
    <source>
        <dbReference type="ARBA" id="ARBA00022475"/>
    </source>
</evidence>
<dbReference type="InterPro" id="IPR038731">
    <property type="entry name" value="RgtA/B/C-like"/>
</dbReference>
<keyword evidence="4 11" id="KW-0808">Transferase</keyword>
<accession>A0ABY7KQH0</accession>
<keyword evidence="7 9" id="KW-0472">Membrane</keyword>
<feature type="transmembrane region" description="Helical" evidence="9">
    <location>
        <begin position="80"/>
        <end position="104"/>
    </location>
</feature>
<name>A0ABY7KQH0_9ACTN</name>
<feature type="transmembrane region" description="Helical" evidence="9">
    <location>
        <begin position="157"/>
        <end position="178"/>
    </location>
</feature>
<feature type="transmembrane region" description="Helical" evidence="9">
    <location>
        <begin position="334"/>
        <end position="354"/>
    </location>
</feature>
<reference evidence="11" key="1">
    <citation type="submission" date="2022-12" db="EMBL/GenBank/DDBJ databases">
        <authorList>
            <person name="Ruckert C."/>
            <person name="Busche T."/>
            <person name="Kalinowski J."/>
            <person name="Wittmann C."/>
        </authorList>
    </citation>
    <scope>NUCLEOTIDE SEQUENCE</scope>
    <source>
        <strain evidence="11">DSM 40467</strain>
    </source>
</reference>
<organism evidence="11 12">
    <name type="scientific">Streptomyces cinnabarinus</name>
    <dbReference type="NCBI Taxonomy" id="67287"/>
    <lineage>
        <taxon>Bacteria</taxon>
        <taxon>Bacillati</taxon>
        <taxon>Actinomycetota</taxon>
        <taxon>Actinomycetes</taxon>
        <taxon>Kitasatosporales</taxon>
        <taxon>Streptomycetaceae</taxon>
        <taxon>Streptomyces</taxon>
    </lineage>
</organism>
<evidence type="ECO:0000256" key="3">
    <source>
        <dbReference type="ARBA" id="ARBA00022676"/>
    </source>
</evidence>
<gene>
    <name evidence="11" type="ORF">STRCI_006667</name>
</gene>
<comment type="subcellular location">
    <subcellularLocation>
        <location evidence="1">Cell membrane</location>
        <topology evidence="1">Multi-pass membrane protein</topology>
    </subcellularLocation>
</comment>
<evidence type="ECO:0000256" key="1">
    <source>
        <dbReference type="ARBA" id="ARBA00004651"/>
    </source>
</evidence>
<dbReference type="PANTHER" id="PTHR33908:SF11">
    <property type="entry name" value="MEMBRANE PROTEIN"/>
    <property type="match status" value="1"/>
</dbReference>
<evidence type="ECO:0000313" key="12">
    <source>
        <dbReference type="Proteomes" id="UP001164439"/>
    </source>
</evidence>
<feature type="transmembrane region" description="Helical" evidence="9">
    <location>
        <begin position="212"/>
        <end position="232"/>
    </location>
</feature>
<dbReference type="EC" id="2.4.-.-" evidence="11"/>
<evidence type="ECO:0000256" key="8">
    <source>
        <dbReference type="SAM" id="MobiDB-lite"/>
    </source>
</evidence>
<keyword evidence="2" id="KW-1003">Cell membrane</keyword>
<feature type="region of interest" description="Disordered" evidence="8">
    <location>
        <begin position="1"/>
        <end position="36"/>
    </location>
</feature>
<keyword evidence="3 11" id="KW-0328">Glycosyltransferase</keyword>
<dbReference type="RefSeq" id="WP_269662673.1">
    <property type="nucleotide sequence ID" value="NZ_CP114413.1"/>
</dbReference>
<evidence type="ECO:0000256" key="9">
    <source>
        <dbReference type="SAM" id="Phobius"/>
    </source>
</evidence>
<keyword evidence="12" id="KW-1185">Reference proteome</keyword>
<evidence type="ECO:0000313" key="11">
    <source>
        <dbReference type="EMBL" id="WAZ25191.1"/>
    </source>
</evidence>
<dbReference type="GO" id="GO:0016757">
    <property type="term" value="F:glycosyltransferase activity"/>
    <property type="evidence" value="ECO:0007669"/>
    <property type="project" value="UniProtKB-KW"/>
</dbReference>
<feature type="transmembrane region" description="Helical" evidence="9">
    <location>
        <begin position="238"/>
        <end position="261"/>
    </location>
</feature>
<evidence type="ECO:0000259" key="10">
    <source>
        <dbReference type="Pfam" id="PF13231"/>
    </source>
</evidence>
<evidence type="ECO:0000256" key="6">
    <source>
        <dbReference type="ARBA" id="ARBA00022989"/>
    </source>
</evidence>
<feature type="transmembrane region" description="Helical" evidence="9">
    <location>
        <begin position="360"/>
        <end position="380"/>
    </location>
</feature>
<dbReference type="PANTHER" id="PTHR33908">
    <property type="entry name" value="MANNOSYLTRANSFERASE YKCB-RELATED"/>
    <property type="match status" value="1"/>
</dbReference>
<sequence length="540" mass="56239">MVSPDVPSASPRSPTVKLTTGPRRIVGHRGSGLPNNALTSGLDGARLSPHAPEPAIATAHVPEPVLLPGRRPRVRVGRPAPHVSAAAVLLPVALSLALGLWGVGRGGSLWRDEAVTYDMAQRSLPDLAGTLAQADAVHGLYYLLLHGLFEVSGGLDPLLVIRLPSVLAAAAASGLVALLGHRLAGARAGLLAGIAFALLPPVQRYAQEGRSYALVCALVAWASYLLLGAVRSGRRRAWAGYAAVLLSACLLHEFAVLAALAHLVALPRPARRAGLAAICAVGAGLTPLAVLSMGQSEQVGWIGGPGAGALLGFAGVALLGTGCAVLAKGPLPRLALPLLVLPALTLLLLSPLKPLYVDRYVLYGHLGTALLIGAALDRLLRARAVPVLIATGVATVAAVAALVPTTLDLRTPESRTDDVTAIAQAVRETNADAIVFMPSRRRVWTLTDPSSLHGMRDLALERSPADSRTLYGTEVPAAEIRARLLATDRVVALRDPAGQPVDRTAQEITKRRVLDRHFVECGTRTLQGARITVHARPGSC</sequence>
<proteinExistence type="predicted"/>
<feature type="transmembrane region" description="Helical" evidence="9">
    <location>
        <begin position="273"/>
        <end position="294"/>
    </location>
</feature>
<feature type="transmembrane region" description="Helical" evidence="9">
    <location>
        <begin position="306"/>
        <end position="327"/>
    </location>
</feature>
<evidence type="ECO:0000256" key="5">
    <source>
        <dbReference type="ARBA" id="ARBA00022692"/>
    </source>
</evidence>
<protein>
    <submittedName>
        <fullName evidence="11">Glycosyltransferase family 39 protein</fullName>
        <ecNumber evidence="11">2.4.-.-</ecNumber>
    </submittedName>
</protein>
<evidence type="ECO:0000256" key="7">
    <source>
        <dbReference type="ARBA" id="ARBA00023136"/>
    </source>
</evidence>